<evidence type="ECO:0000259" key="11">
    <source>
        <dbReference type="PROSITE" id="PS50172"/>
    </source>
</evidence>
<comment type="catalytic activity">
    <reaction evidence="8">
        <text>NAD(+) + (ADP-D-ribosyl)n-acceptor = nicotinamide + (ADP-D-ribosyl)n+1-acceptor + H(+).</text>
        <dbReference type="EC" id="2.4.2.30"/>
    </reaction>
</comment>
<dbReference type="InterPro" id="IPR036616">
    <property type="entry name" value="Poly(ADP-ribose)pol_reg_dom_sf"/>
</dbReference>
<feature type="compositionally biased region" description="Low complexity" evidence="10">
    <location>
        <begin position="120"/>
        <end position="132"/>
    </location>
</feature>
<comment type="similarity">
    <text evidence="7">Belongs to the ARTD/PARP family.</text>
</comment>
<dbReference type="PROSITE" id="PS51060">
    <property type="entry name" value="PARP_ALPHA_HD"/>
    <property type="match status" value="1"/>
</dbReference>
<comment type="caution">
    <text evidence="15">The sequence shown here is derived from an EMBL/GenBank/DDBJ whole genome shotgun (WGS) entry which is preliminary data.</text>
</comment>
<dbReference type="InterPro" id="IPR036420">
    <property type="entry name" value="BRCT_dom_sf"/>
</dbReference>
<evidence type="ECO:0000259" key="13">
    <source>
        <dbReference type="PROSITE" id="PS51060"/>
    </source>
</evidence>
<dbReference type="PROSITE" id="PS51977">
    <property type="entry name" value="WGR"/>
    <property type="match status" value="1"/>
</dbReference>
<dbReference type="SUPFAM" id="SSF142921">
    <property type="entry name" value="WGR domain-like"/>
    <property type="match status" value="1"/>
</dbReference>
<keyword evidence="16" id="KW-1185">Reference proteome</keyword>
<feature type="region of interest" description="Disordered" evidence="10">
    <location>
        <begin position="1"/>
        <end position="24"/>
    </location>
</feature>
<keyword evidence="5 9" id="KW-0520">NAD</keyword>
<evidence type="ECO:0000259" key="14">
    <source>
        <dbReference type="PROSITE" id="PS51977"/>
    </source>
</evidence>
<dbReference type="InterPro" id="IPR050800">
    <property type="entry name" value="ARTD/PARP"/>
</dbReference>
<feature type="region of interest" description="Disordered" evidence="10">
    <location>
        <begin position="307"/>
        <end position="339"/>
    </location>
</feature>
<dbReference type="EC" id="2.4.2.-" evidence="9"/>
<evidence type="ECO:0000256" key="7">
    <source>
        <dbReference type="ARBA" id="ARBA00024347"/>
    </source>
</evidence>
<gene>
    <name evidence="15" type="ORF">DL762_002778</name>
</gene>
<dbReference type="Gene3D" id="3.90.228.10">
    <property type="match status" value="1"/>
</dbReference>
<feature type="domain" description="WGR" evidence="14">
    <location>
        <begin position="205"/>
        <end position="300"/>
    </location>
</feature>
<evidence type="ECO:0000313" key="16">
    <source>
        <dbReference type="Proteomes" id="UP000294003"/>
    </source>
</evidence>
<evidence type="ECO:0000256" key="1">
    <source>
        <dbReference type="ARBA" id="ARBA00004123"/>
    </source>
</evidence>
<protein>
    <recommendedName>
        <fullName evidence="9">Poly [ADP-ribose] polymerase</fullName>
        <shortName evidence="9">PARP</shortName>
        <ecNumber evidence="9">2.4.2.-</ecNumber>
    </recommendedName>
</protein>
<dbReference type="Pfam" id="PF02877">
    <property type="entry name" value="PARP_reg"/>
    <property type="match status" value="1"/>
</dbReference>
<dbReference type="Pfam" id="PF05406">
    <property type="entry name" value="WGR"/>
    <property type="match status" value="1"/>
</dbReference>
<proteinExistence type="inferred from homology"/>
<dbReference type="SUPFAM" id="SSF56399">
    <property type="entry name" value="ADP-ribosylation"/>
    <property type="match status" value="1"/>
</dbReference>
<feature type="domain" description="BRCT" evidence="11">
    <location>
        <begin position="19"/>
        <end position="113"/>
    </location>
</feature>
<dbReference type="Gene3D" id="1.20.142.10">
    <property type="entry name" value="Poly(ADP-ribose) polymerase, regulatory domain"/>
    <property type="match status" value="1"/>
</dbReference>
<comment type="subcellular location">
    <subcellularLocation>
        <location evidence="1">Nucleus</location>
    </subcellularLocation>
</comment>
<keyword evidence="2 9" id="KW-0328">Glycosyltransferase</keyword>
<dbReference type="EMBL" id="QJNS01000059">
    <property type="protein sequence ID" value="RYO90256.1"/>
    <property type="molecule type" value="Genomic_DNA"/>
</dbReference>
<organism evidence="15 16">
    <name type="scientific">Monosporascus cannonballus</name>
    <dbReference type="NCBI Taxonomy" id="155416"/>
    <lineage>
        <taxon>Eukaryota</taxon>
        <taxon>Fungi</taxon>
        <taxon>Dikarya</taxon>
        <taxon>Ascomycota</taxon>
        <taxon>Pezizomycotina</taxon>
        <taxon>Sordariomycetes</taxon>
        <taxon>Xylariomycetidae</taxon>
        <taxon>Xylariales</taxon>
        <taxon>Xylariales incertae sedis</taxon>
        <taxon>Monosporascus</taxon>
    </lineage>
</organism>
<evidence type="ECO:0000259" key="12">
    <source>
        <dbReference type="PROSITE" id="PS51059"/>
    </source>
</evidence>
<evidence type="ECO:0000256" key="8">
    <source>
        <dbReference type="ARBA" id="ARBA00033987"/>
    </source>
</evidence>
<dbReference type="InterPro" id="IPR001357">
    <property type="entry name" value="BRCT_dom"/>
</dbReference>
<dbReference type="PANTHER" id="PTHR10459:SF60">
    <property type="entry name" value="POLY [ADP-RIBOSE] POLYMERASE 2"/>
    <property type="match status" value="1"/>
</dbReference>
<evidence type="ECO:0000256" key="2">
    <source>
        <dbReference type="ARBA" id="ARBA00022676"/>
    </source>
</evidence>
<feature type="compositionally biased region" description="Basic and acidic residues" evidence="10">
    <location>
        <begin position="155"/>
        <end position="180"/>
    </location>
</feature>
<accession>A0ABY0HDQ1</accession>
<evidence type="ECO:0000256" key="4">
    <source>
        <dbReference type="ARBA" id="ARBA00022695"/>
    </source>
</evidence>
<evidence type="ECO:0000256" key="10">
    <source>
        <dbReference type="SAM" id="MobiDB-lite"/>
    </source>
</evidence>
<dbReference type="Gene3D" id="3.40.50.10190">
    <property type="entry name" value="BRCT domain"/>
    <property type="match status" value="1"/>
</dbReference>
<dbReference type="SUPFAM" id="SSF52113">
    <property type="entry name" value="BRCT domain"/>
    <property type="match status" value="1"/>
</dbReference>
<dbReference type="PROSITE" id="PS50172">
    <property type="entry name" value="BRCT"/>
    <property type="match status" value="1"/>
</dbReference>
<keyword evidence="3 9" id="KW-0808">Transferase</keyword>
<dbReference type="InterPro" id="IPR004102">
    <property type="entry name" value="Poly(ADP-ribose)pol_reg_dom"/>
</dbReference>
<name>A0ABY0HDQ1_9PEZI</name>
<keyword evidence="4" id="KW-0548">Nucleotidyltransferase</keyword>
<feature type="domain" description="PARP alpha-helical" evidence="13">
    <location>
        <begin position="336"/>
        <end position="462"/>
    </location>
</feature>
<evidence type="ECO:0000256" key="9">
    <source>
        <dbReference type="RuleBase" id="RU362114"/>
    </source>
</evidence>
<dbReference type="SMART" id="SM00773">
    <property type="entry name" value="WGR"/>
    <property type="match status" value="1"/>
</dbReference>
<keyword evidence="6" id="KW-0539">Nucleus</keyword>
<dbReference type="InterPro" id="IPR012317">
    <property type="entry name" value="Poly(ADP-ribose)pol_cat_dom"/>
</dbReference>
<dbReference type="SUPFAM" id="SSF47587">
    <property type="entry name" value="Domain of poly(ADP-ribose) polymerase"/>
    <property type="match status" value="1"/>
</dbReference>
<evidence type="ECO:0000256" key="6">
    <source>
        <dbReference type="ARBA" id="ARBA00023242"/>
    </source>
</evidence>
<dbReference type="Pfam" id="PF00533">
    <property type="entry name" value="BRCT"/>
    <property type="match status" value="1"/>
</dbReference>
<dbReference type="Proteomes" id="UP000294003">
    <property type="component" value="Unassembled WGS sequence"/>
</dbReference>
<sequence>MPPRTRKTGAAAATQSPPPPPSPLHGCVIALSGMIPGRTQKSIEKDLILPLGATLARSVTASTTHLVATEADYDKPSPKVMSAKSNHVPIVKPQWLEDCLGQMTRVDENNYSFETPAAPPSAAAPSAAPSSALPEANGSRKRKAAQTAVGDGDDVDSKPQKKSKPVPEEHEAEDPKEARVAEGQIAKSLDVRIPVDEGANRELVNYEVYINDDGLIYDASLNQTNASNNNNKFYRLQLLRSVSGQYRTWSRWGRVGEYGQSKALGDGSLQSALREFDSKFKSKSGLAWADRGQPPKPGKYAFIERSYEPDSEDEEDEPATKGVKGVKDEPDEEEPASKLPKATQELIELIFNQQYFAATMAHLNYDADKLPLGKLSKTTITRGFQALKDLSALLDDPVLAQSKYQTQFPQAAEQLSNLFYSIIPHSFGRNRPPVIRDQTMLKKEIELLESLGDMKDASLLMKSDKKDVERINMLDRQFQCLGMNEMTPLSNTSDEFRELKDYLMNTRGATHSADYQIAQIFRIERQGEHDRFEQSGFSGPPRDRRLLWHGSRCTNFGGILSQGLRIAPPEAPVSGYMFGKGIYLADMSSKSANYCVPYISNGHALLLLCEAELGKPMQELTDACYSAGEDAKAKGMWSTWGKGMTGPGKWKDAACIHESLKGVMMPDTTVLPGPTGVPNAYLQYNEYICYDVSQVRLRYLLRVRM</sequence>
<dbReference type="InterPro" id="IPR036930">
    <property type="entry name" value="WGR_dom_sf"/>
</dbReference>
<evidence type="ECO:0000313" key="15">
    <source>
        <dbReference type="EMBL" id="RYO90256.1"/>
    </source>
</evidence>
<dbReference type="InterPro" id="IPR008893">
    <property type="entry name" value="WGR_domain"/>
</dbReference>
<dbReference type="SMART" id="SM00292">
    <property type="entry name" value="BRCT"/>
    <property type="match status" value="1"/>
</dbReference>
<dbReference type="PROSITE" id="PS51059">
    <property type="entry name" value="PARP_CATALYTIC"/>
    <property type="match status" value="1"/>
</dbReference>
<dbReference type="PANTHER" id="PTHR10459">
    <property type="entry name" value="DNA LIGASE"/>
    <property type="match status" value="1"/>
</dbReference>
<dbReference type="CDD" id="cd07997">
    <property type="entry name" value="WGR_PARP"/>
    <property type="match status" value="1"/>
</dbReference>
<evidence type="ECO:0000256" key="5">
    <source>
        <dbReference type="ARBA" id="ARBA00023027"/>
    </source>
</evidence>
<evidence type="ECO:0000256" key="3">
    <source>
        <dbReference type="ARBA" id="ARBA00022679"/>
    </source>
</evidence>
<feature type="domain" description="PARP catalytic" evidence="12">
    <location>
        <begin position="472"/>
        <end position="705"/>
    </location>
</feature>
<reference evidence="15 16" key="1">
    <citation type="submission" date="2018-06" db="EMBL/GenBank/DDBJ databases">
        <title>Complete Genomes of Monosporascus.</title>
        <authorList>
            <person name="Robinson A.J."/>
            <person name="Natvig D.O."/>
        </authorList>
    </citation>
    <scope>NUCLEOTIDE SEQUENCE [LARGE SCALE GENOMIC DNA]</scope>
    <source>
        <strain evidence="15 16">CBS 609.92</strain>
    </source>
</reference>
<feature type="region of interest" description="Disordered" evidence="10">
    <location>
        <begin position="111"/>
        <end position="182"/>
    </location>
</feature>
<dbReference type="Pfam" id="PF00644">
    <property type="entry name" value="PARP"/>
    <property type="match status" value="1"/>
</dbReference>
<dbReference type="CDD" id="cd01437">
    <property type="entry name" value="parp_like"/>
    <property type="match status" value="1"/>
</dbReference>